<dbReference type="Proteomes" id="UP001142055">
    <property type="component" value="Chromosome 2"/>
</dbReference>
<comment type="caution">
    <text evidence="1">The sequence shown here is derived from an EMBL/GenBank/DDBJ whole genome shotgun (WGS) entry which is preliminary data.</text>
</comment>
<evidence type="ECO:0000313" key="1">
    <source>
        <dbReference type="EMBL" id="KAJ6219556.1"/>
    </source>
</evidence>
<evidence type="ECO:0000313" key="2">
    <source>
        <dbReference type="Proteomes" id="UP001142055"/>
    </source>
</evidence>
<keyword evidence="2" id="KW-1185">Reference proteome</keyword>
<protein>
    <submittedName>
        <fullName evidence="1">Uncharacterized protein</fullName>
    </submittedName>
</protein>
<sequence length="65" mass="7297">SQRSNVVHDRLRYDGHRMVTSAADVIAVTTGKRQSDGRQDVMLNVMDNCESTRSTYTGLTHKSEN</sequence>
<reference evidence="1" key="1">
    <citation type="submission" date="2022-12" db="EMBL/GenBank/DDBJ databases">
        <title>Genome assemblies of Blomia tropicalis.</title>
        <authorList>
            <person name="Cui Y."/>
        </authorList>
    </citation>
    <scope>NUCLEOTIDE SEQUENCE</scope>
    <source>
        <tissue evidence="1">Adult mites</tissue>
    </source>
</reference>
<dbReference type="EMBL" id="JAPWDV010000002">
    <property type="protein sequence ID" value="KAJ6219556.1"/>
    <property type="molecule type" value="Genomic_DNA"/>
</dbReference>
<dbReference type="AlphaFoldDB" id="A0A9Q0M573"/>
<organism evidence="1 2">
    <name type="scientific">Blomia tropicalis</name>
    <name type="common">Mite</name>
    <dbReference type="NCBI Taxonomy" id="40697"/>
    <lineage>
        <taxon>Eukaryota</taxon>
        <taxon>Metazoa</taxon>
        <taxon>Ecdysozoa</taxon>
        <taxon>Arthropoda</taxon>
        <taxon>Chelicerata</taxon>
        <taxon>Arachnida</taxon>
        <taxon>Acari</taxon>
        <taxon>Acariformes</taxon>
        <taxon>Sarcoptiformes</taxon>
        <taxon>Astigmata</taxon>
        <taxon>Glycyphagoidea</taxon>
        <taxon>Echimyopodidae</taxon>
        <taxon>Blomia</taxon>
    </lineage>
</organism>
<proteinExistence type="predicted"/>
<name>A0A9Q0M573_BLOTA</name>
<feature type="non-terminal residue" evidence="1">
    <location>
        <position position="1"/>
    </location>
</feature>
<accession>A0A9Q0M573</accession>
<gene>
    <name evidence="1" type="ORF">RDWZM_005368</name>
</gene>